<protein>
    <submittedName>
        <fullName evidence="2">Uncharacterized protein YjbI with pentapeptide repeats</fullName>
    </submittedName>
</protein>
<evidence type="ECO:0000313" key="2">
    <source>
        <dbReference type="EMBL" id="MBB6546893.1"/>
    </source>
</evidence>
<dbReference type="RefSeq" id="WP_185101627.1">
    <property type="nucleotide sequence ID" value="NZ_JACHMI010000001.1"/>
</dbReference>
<organism evidence="2 3">
    <name type="scientific">Nonomuraea rubra</name>
    <dbReference type="NCBI Taxonomy" id="46180"/>
    <lineage>
        <taxon>Bacteria</taxon>
        <taxon>Bacillati</taxon>
        <taxon>Actinomycetota</taxon>
        <taxon>Actinomycetes</taxon>
        <taxon>Streptosporangiales</taxon>
        <taxon>Streptosporangiaceae</taxon>
        <taxon>Nonomuraea</taxon>
    </lineage>
</organism>
<dbReference type="PANTHER" id="PTHR14136">
    <property type="entry name" value="BTB_POZ DOMAIN-CONTAINING PROTEIN KCTD9"/>
    <property type="match status" value="1"/>
</dbReference>
<name>A0A7X0NNX7_9ACTN</name>
<feature type="transmembrane region" description="Helical" evidence="1">
    <location>
        <begin position="77"/>
        <end position="100"/>
    </location>
</feature>
<dbReference type="EMBL" id="JACHMI010000001">
    <property type="protein sequence ID" value="MBB6546893.1"/>
    <property type="molecule type" value="Genomic_DNA"/>
</dbReference>
<keyword evidence="1" id="KW-1133">Transmembrane helix</keyword>
<keyword evidence="1" id="KW-0472">Membrane</keyword>
<proteinExistence type="predicted"/>
<keyword evidence="1" id="KW-0812">Transmembrane</keyword>
<dbReference type="SUPFAM" id="SSF141571">
    <property type="entry name" value="Pentapeptide repeat-like"/>
    <property type="match status" value="1"/>
</dbReference>
<dbReference type="InterPro" id="IPR051082">
    <property type="entry name" value="Pentapeptide-BTB/POZ_domain"/>
</dbReference>
<dbReference type="Gene3D" id="2.160.20.80">
    <property type="entry name" value="E3 ubiquitin-protein ligase SopA"/>
    <property type="match status" value="1"/>
</dbReference>
<dbReference type="AlphaFoldDB" id="A0A7X0NNX7"/>
<evidence type="ECO:0000313" key="3">
    <source>
        <dbReference type="Proteomes" id="UP000565579"/>
    </source>
</evidence>
<dbReference type="Pfam" id="PF00805">
    <property type="entry name" value="Pentapeptide"/>
    <property type="match status" value="3"/>
</dbReference>
<dbReference type="InterPro" id="IPR001646">
    <property type="entry name" value="5peptide_repeat"/>
</dbReference>
<dbReference type="PANTHER" id="PTHR14136:SF17">
    <property type="entry name" value="BTB_POZ DOMAIN-CONTAINING PROTEIN KCTD9"/>
    <property type="match status" value="1"/>
</dbReference>
<keyword evidence="3" id="KW-1185">Reference proteome</keyword>
<reference evidence="2 3" key="1">
    <citation type="submission" date="2020-08" db="EMBL/GenBank/DDBJ databases">
        <title>Sequencing the genomes of 1000 actinobacteria strains.</title>
        <authorList>
            <person name="Klenk H.-P."/>
        </authorList>
    </citation>
    <scope>NUCLEOTIDE SEQUENCE [LARGE SCALE GENOMIC DNA]</scope>
    <source>
        <strain evidence="2 3">DSM 43768</strain>
    </source>
</reference>
<gene>
    <name evidence="2" type="ORF">HD593_001688</name>
</gene>
<sequence length="380" mass="40574">MIAATTCVAVLWEGGPTWARYVLAGVAVAVAACMVVAFLIGPAARYLSGERARLTEAERNQMTVTERIEALSSARHTLIQAATGLVVIGGVAFTALGLWYTARTVETAQESQITDRYTKAVEQLGSAKEDVRLGGIYALQRLAADSPRDKETIRNVLAAFVRNRDFCIAPTGQVRLSKACTVTDRQALVAIPLSRPGADVYAALTIAPTFAKQATDSNILIAGLADYSWVRFPRADLLGAYLPDTNLRGAHLNGADLRYANLSNAYIPNADLRVADLRLADLRESDLRGTDLGGADLRLANLANADLREANLRDGYLSGADLSGAYLSNANLVGVDLRGAYLDGAYVGGADLRGADLRDIHGITGQQIRTVAFVDSTTQF</sequence>
<evidence type="ECO:0000256" key="1">
    <source>
        <dbReference type="SAM" id="Phobius"/>
    </source>
</evidence>
<accession>A0A7X0NNX7</accession>
<feature type="transmembrane region" description="Helical" evidence="1">
    <location>
        <begin position="21"/>
        <end position="44"/>
    </location>
</feature>
<dbReference type="Proteomes" id="UP000565579">
    <property type="component" value="Unassembled WGS sequence"/>
</dbReference>
<comment type="caution">
    <text evidence="2">The sequence shown here is derived from an EMBL/GenBank/DDBJ whole genome shotgun (WGS) entry which is preliminary data.</text>
</comment>